<keyword evidence="4" id="KW-0067">ATP-binding</keyword>
<dbReference type="GO" id="GO:0005524">
    <property type="term" value="F:ATP binding"/>
    <property type="evidence" value="ECO:0007669"/>
    <property type="project" value="UniProtKB-KW"/>
</dbReference>
<proteinExistence type="inferred from homology"/>
<dbReference type="EMBL" id="JAYMYS010000001">
    <property type="protein sequence ID" value="KAK7411198.1"/>
    <property type="molecule type" value="Genomic_DNA"/>
</dbReference>
<keyword evidence="7" id="KW-1185">Reference proteome</keyword>
<evidence type="ECO:0000256" key="3">
    <source>
        <dbReference type="ARBA" id="ARBA00022741"/>
    </source>
</evidence>
<comment type="caution">
    <text evidence="6">The sequence shown here is derived from an EMBL/GenBank/DDBJ whole genome shotgun (WGS) entry which is preliminary data.</text>
</comment>
<evidence type="ECO:0000256" key="2">
    <source>
        <dbReference type="ARBA" id="ARBA00022598"/>
    </source>
</evidence>
<name>A0AAN9XVA6_PSOTE</name>
<dbReference type="GO" id="GO:0005739">
    <property type="term" value="C:mitochondrion"/>
    <property type="evidence" value="ECO:0007669"/>
    <property type="project" value="TreeGrafter"/>
</dbReference>
<comment type="similarity">
    <text evidence="1">Belongs to the folylpolyglutamate synthase family.</text>
</comment>
<feature type="signal peptide" evidence="5">
    <location>
        <begin position="1"/>
        <end position="21"/>
    </location>
</feature>
<reference evidence="6 7" key="1">
    <citation type="submission" date="2024-01" db="EMBL/GenBank/DDBJ databases">
        <title>The genomes of 5 underutilized Papilionoideae crops provide insights into root nodulation and disease resistanc.</title>
        <authorList>
            <person name="Jiang F."/>
        </authorList>
    </citation>
    <scope>NUCLEOTIDE SEQUENCE [LARGE SCALE GENOMIC DNA]</scope>
    <source>
        <strain evidence="6">DUOXIRENSHENG_FW03</strain>
        <tissue evidence="6">Leaves</tissue>
    </source>
</reference>
<evidence type="ECO:0000256" key="5">
    <source>
        <dbReference type="SAM" id="SignalP"/>
    </source>
</evidence>
<evidence type="ECO:0000256" key="4">
    <source>
        <dbReference type="ARBA" id="ARBA00022840"/>
    </source>
</evidence>
<dbReference type="AlphaFoldDB" id="A0AAN9XVA6"/>
<gene>
    <name evidence="6" type="ORF">VNO78_02630</name>
</gene>
<protein>
    <recommendedName>
        <fullName evidence="8">Folylpolyglutamate synthase</fullName>
    </recommendedName>
</protein>
<keyword evidence="2" id="KW-0436">Ligase</keyword>
<feature type="chain" id="PRO_5042968692" description="Folylpolyglutamate synthase" evidence="5">
    <location>
        <begin position="22"/>
        <end position="193"/>
    </location>
</feature>
<accession>A0AAN9XVA6</accession>
<dbReference type="SUPFAM" id="SSF53623">
    <property type="entry name" value="MurD-like peptide ligases, catalytic domain"/>
    <property type="match status" value="1"/>
</dbReference>
<dbReference type="PANTHER" id="PTHR11136">
    <property type="entry name" value="FOLYLPOLYGLUTAMATE SYNTHASE-RELATED"/>
    <property type="match status" value="1"/>
</dbReference>
<keyword evidence="5" id="KW-0732">Signal</keyword>
<dbReference type="InterPro" id="IPR036565">
    <property type="entry name" value="Mur-like_cat_sf"/>
</dbReference>
<dbReference type="GO" id="GO:0004326">
    <property type="term" value="F:tetrahydrofolylpolyglutamate synthase activity"/>
    <property type="evidence" value="ECO:0007669"/>
    <property type="project" value="InterPro"/>
</dbReference>
<evidence type="ECO:0000313" key="6">
    <source>
        <dbReference type="EMBL" id="KAK7411198.1"/>
    </source>
</evidence>
<keyword evidence="3" id="KW-0547">Nucleotide-binding</keyword>
<evidence type="ECO:0008006" key="8">
    <source>
        <dbReference type="Google" id="ProtNLM"/>
    </source>
</evidence>
<dbReference type="GO" id="GO:0005829">
    <property type="term" value="C:cytosol"/>
    <property type="evidence" value="ECO:0007669"/>
    <property type="project" value="TreeGrafter"/>
</dbReference>
<evidence type="ECO:0000256" key="1">
    <source>
        <dbReference type="ARBA" id="ARBA00008276"/>
    </source>
</evidence>
<organism evidence="6 7">
    <name type="scientific">Psophocarpus tetragonolobus</name>
    <name type="common">Winged bean</name>
    <name type="synonym">Dolichos tetragonolobus</name>
    <dbReference type="NCBI Taxonomy" id="3891"/>
    <lineage>
        <taxon>Eukaryota</taxon>
        <taxon>Viridiplantae</taxon>
        <taxon>Streptophyta</taxon>
        <taxon>Embryophyta</taxon>
        <taxon>Tracheophyta</taxon>
        <taxon>Spermatophyta</taxon>
        <taxon>Magnoliopsida</taxon>
        <taxon>eudicotyledons</taxon>
        <taxon>Gunneridae</taxon>
        <taxon>Pentapetalae</taxon>
        <taxon>rosids</taxon>
        <taxon>fabids</taxon>
        <taxon>Fabales</taxon>
        <taxon>Fabaceae</taxon>
        <taxon>Papilionoideae</taxon>
        <taxon>50 kb inversion clade</taxon>
        <taxon>NPAAA clade</taxon>
        <taxon>indigoferoid/millettioid clade</taxon>
        <taxon>Phaseoleae</taxon>
        <taxon>Psophocarpus</taxon>
    </lineage>
</organism>
<dbReference type="PANTHER" id="PTHR11136:SF5">
    <property type="entry name" value="FOLYLPOLYGLUTAMATE SYNTHASE, MITOCHONDRIAL"/>
    <property type="match status" value="1"/>
</dbReference>
<dbReference type="Proteomes" id="UP001386955">
    <property type="component" value="Unassembled WGS sequence"/>
</dbReference>
<sequence>MWAWSCFSWLRLSHFCAKVVRKPLLRVSSQCERFDVDAAIIDLEAKKTQLMWYAFDIKEPTVCGITNLGMDHMEILGDTLGQIASHKAGILRLDLTESKVPLVVTEPFDWKQIKGLKLGLSGDHQFHNAALAVSLSTCWLQGTGEKNIKTNFENESFSDLRDEDKVGFLKELSGAKEQLKILKADLLVDGRKF</sequence>
<dbReference type="Gene3D" id="3.40.1190.10">
    <property type="entry name" value="Mur-like, catalytic domain"/>
    <property type="match status" value="1"/>
</dbReference>
<dbReference type="InterPro" id="IPR001645">
    <property type="entry name" value="Folylpolyglutamate_synth"/>
</dbReference>
<evidence type="ECO:0000313" key="7">
    <source>
        <dbReference type="Proteomes" id="UP001386955"/>
    </source>
</evidence>